<feature type="chain" id="PRO_5036273238" description="Phosphatidylinositol-specific phospholipase C X domain-containing protein" evidence="1">
    <location>
        <begin position="21"/>
        <end position="456"/>
    </location>
</feature>
<dbReference type="OrthoDB" id="1046782at2759"/>
<protein>
    <recommendedName>
        <fullName evidence="4">Phosphatidylinositol-specific phospholipase C X domain-containing protein</fullName>
    </recommendedName>
</protein>
<dbReference type="GO" id="GO:0006629">
    <property type="term" value="P:lipid metabolic process"/>
    <property type="evidence" value="ECO:0007669"/>
    <property type="project" value="InterPro"/>
</dbReference>
<organism evidence="2 3">
    <name type="scientific">Cloeon dipterum</name>
    <dbReference type="NCBI Taxonomy" id="197152"/>
    <lineage>
        <taxon>Eukaryota</taxon>
        <taxon>Metazoa</taxon>
        <taxon>Ecdysozoa</taxon>
        <taxon>Arthropoda</taxon>
        <taxon>Hexapoda</taxon>
        <taxon>Insecta</taxon>
        <taxon>Pterygota</taxon>
        <taxon>Palaeoptera</taxon>
        <taxon>Ephemeroptera</taxon>
        <taxon>Pisciforma</taxon>
        <taxon>Baetidae</taxon>
        <taxon>Cloeon</taxon>
    </lineage>
</organism>
<evidence type="ECO:0000313" key="2">
    <source>
        <dbReference type="EMBL" id="CAB3375795.1"/>
    </source>
</evidence>
<dbReference type="Gene3D" id="3.20.20.190">
    <property type="entry name" value="Phosphatidylinositol (PI) phosphodiesterase"/>
    <property type="match status" value="1"/>
</dbReference>
<dbReference type="EMBL" id="CADEPI010000118">
    <property type="protein sequence ID" value="CAB3375795.1"/>
    <property type="molecule type" value="Genomic_DNA"/>
</dbReference>
<keyword evidence="1" id="KW-0732">Signal</keyword>
<comment type="caution">
    <text evidence="2">The sequence shown here is derived from an EMBL/GenBank/DDBJ whole genome shotgun (WGS) entry which is preliminary data.</text>
</comment>
<dbReference type="InterPro" id="IPR017946">
    <property type="entry name" value="PLC-like_Pdiesterase_TIM-brl"/>
</dbReference>
<dbReference type="PANTHER" id="PTHR13593">
    <property type="match status" value="1"/>
</dbReference>
<evidence type="ECO:0000313" key="3">
    <source>
        <dbReference type="Proteomes" id="UP000494165"/>
    </source>
</evidence>
<dbReference type="PANTHER" id="PTHR13593:SF149">
    <property type="entry name" value="PHOSPHATIDYLINOSITOL-SPECIFIC PHOSPHOLIPASE C X DOMAIN CONTAINING, ISOFORM A"/>
    <property type="match status" value="1"/>
</dbReference>
<dbReference type="SUPFAM" id="SSF51695">
    <property type="entry name" value="PLC-like phosphodiesterases"/>
    <property type="match status" value="1"/>
</dbReference>
<dbReference type="AlphaFoldDB" id="A0A8S1D6E5"/>
<dbReference type="EMBL" id="CADEPI010000118">
    <property type="protein sequence ID" value="CAB3375796.1"/>
    <property type="molecule type" value="Genomic_DNA"/>
</dbReference>
<evidence type="ECO:0008006" key="4">
    <source>
        <dbReference type="Google" id="ProtNLM"/>
    </source>
</evidence>
<sequence length="456" mass="51556">MLVKDTFLVFTICAFSTLQAAPVHPTLECTSGLRVHLTVSSIANRSTLNQLELNWMGASPASGDWIGIFNSDPTVSGTANPLERLDLSPTDACEGFYVTNTMVESHVNSSSELGFVSKCLDYHIGYVSSGGQVLANSCLRLEPTWMADMVGLGDQIIKDIFIPGTHDSGAYSKYDPVLGDSLVLKYTVTQDEDLLAQLIRGVRYLDIRPAYYGPQRAENQTGFWINHGAFQIHRLEVVVAQVQQFLANTENEIVIFDAREFPYGFNSDAIHEKLIAYLQQEFSQYIIPRGSEGWSSRISDLRASGGGKLIISYDNYNMYNKYDWLWNRVEHKWGNVRTLEDLYSYLSEVSAPTNNAWSAMAELTPTAWDVITDELGGLRKMADSVNRNVTSWYQGSWGQTANVVAVDFYRGSDIVRTAIEWNKQKISPGQIKCANKWERNQHRLRRLFQFFQFKFF</sequence>
<evidence type="ECO:0000256" key="1">
    <source>
        <dbReference type="SAM" id="SignalP"/>
    </source>
</evidence>
<gene>
    <name evidence="2" type="ORF">CLODIP_2_CD03825</name>
</gene>
<dbReference type="Proteomes" id="UP000494165">
    <property type="component" value="Unassembled WGS sequence"/>
</dbReference>
<dbReference type="PROSITE" id="PS50007">
    <property type="entry name" value="PIPLC_X_DOMAIN"/>
    <property type="match status" value="1"/>
</dbReference>
<keyword evidence="3" id="KW-1185">Reference proteome</keyword>
<proteinExistence type="predicted"/>
<reference evidence="2 3" key="1">
    <citation type="submission" date="2020-04" db="EMBL/GenBank/DDBJ databases">
        <authorList>
            <person name="Alioto T."/>
            <person name="Alioto T."/>
            <person name="Gomez Garrido J."/>
        </authorList>
    </citation>
    <scope>NUCLEOTIDE SEQUENCE [LARGE SCALE GENOMIC DNA]</scope>
</reference>
<dbReference type="InterPro" id="IPR051057">
    <property type="entry name" value="PI-PLC_domain"/>
</dbReference>
<feature type="signal peptide" evidence="1">
    <location>
        <begin position="1"/>
        <end position="20"/>
    </location>
</feature>
<name>A0A8S1D6E5_9INSE</name>
<accession>A0A8S1D6E5</accession>
<dbReference type="GO" id="GO:0008081">
    <property type="term" value="F:phosphoric diester hydrolase activity"/>
    <property type="evidence" value="ECO:0007669"/>
    <property type="project" value="InterPro"/>
</dbReference>